<evidence type="ECO:0000313" key="15">
    <source>
        <dbReference type="EMBL" id="TKW29369.1"/>
    </source>
</evidence>
<keyword evidence="8 12" id="KW-0067">ATP-binding</keyword>
<evidence type="ECO:0000256" key="3">
    <source>
        <dbReference type="ARBA" id="ARBA00022679"/>
    </source>
</evidence>
<dbReference type="InterPro" id="IPR001245">
    <property type="entry name" value="Ser-Thr/Tyr_kinase_cat_dom"/>
</dbReference>
<dbReference type="PANTHER" id="PTHR46008:SF62">
    <property type="entry name" value="PROTEIN KINASE DOMAIN-CONTAINING PROTEIN"/>
    <property type="match status" value="1"/>
</dbReference>
<keyword evidence="4 13" id="KW-0812">Transmembrane</keyword>
<dbReference type="InterPro" id="IPR017441">
    <property type="entry name" value="Protein_kinase_ATP_BS"/>
</dbReference>
<dbReference type="GO" id="GO:0005886">
    <property type="term" value="C:plasma membrane"/>
    <property type="evidence" value="ECO:0007669"/>
    <property type="project" value="UniProtKB-ARBA"/>
</dbReference>
<dbReference type="AlphaFoldDB" id="A0A4U6VNS1"/>
<protein>
    <recommendedName>
        <fullName evidence="14">Protein kinase domain-containing protein</fullName>
    </recommendedName>
</protein>
<dbReference type="FunFam" id="1.10.510.10:FF:000161">
    <property type="entry name" value="Wall-associated receptor kinase-like 20"/>
    <property type="match status" value="1"/>
</dbReference>
<evidence type="ECO:0000256" key="12">
    <source>
        <dbReference type="PROSITE-ProRule" id="PRU10141"/>
    </source>
</evidence>
<keyword evidence="3" id="KW-0808">Transferase</keyword>
<evidence type="ECO:0000259" key="14">
    <source>
        <dbReference type="PROSITE" id="PS50011"/>
    </source>
</evidence>
<evidence type="ECO:0000256" key="8">
    <source>
        <dbReference type="ARBA" id="ARBA00022840"/>
    </source>
</evidence>
<dbReference type="GO" id="GO:0004674">
    <property type="term" value="F:protein serine/threonine kinase activity"/>
    <property type="evidence" value="ECO:0007669"/>
    <property type="project" value="UniProtKB-KW"/>
</dbReference>
<dbReference type="PANTHER" id="PTHR46008">
    <property type="entry name" value="LEAF RUST 10 DISEASE-RESISTANCE LOCUS RECEPTOR-LIKE PROTEIN KINASE-LIKE 1.4"/>
    <property type="match status" value="1"/>
</dbReference>
<accession>A0A4U6VNS1</accession>
<evidence type="ECO:0000256" key="5">
    <source>
        <dbReference type="ARBA" id="ARBA00022729"/>
    </source>
</evidence>
<dbReference type="GO" id="GO:0005524">
    <property type="term" value="F:ATP binding"/>
    <property type="evidence" value="ECO:0007669"/>
    <property type="project" value="UniProtKB-UniRule"/>
</dbReference>
<proteinExistence type="predicted"/>
<dbReference type="Pfam" id="PF07714">
    <property type="entry name" value="PK_Tyr_Ser-Thr"/>
    <property type="match status" value="1"/>
</dbReference>
<dbReference type="InterPro" id="IPR008271">
    <property type="entry name" value="Ser/Thr_kinase_AS"/>
</dbReference>
<keyword evidence="7" id="KW-0418">Kinase</keyword>
<dbReference type="Gene3D" id="3.30.200.20">
    <property type="entry name" value="Phosphorylase Kinase, domain 1"/>
    <property type="match status" value="1"/>
</dbReference>
<dbReference type="SMART" id="SM00220">
    <property type="entry name" value="S_TKc"/>
    <property type="match status" value="1"/>
</dbReference>
<keyword evidence="9 13" id="KW-1133">Transmembrane helix</keyword>
<keyword evidence="5" id="KW-0732">Signal</keyword>
<feature type="domain" description="Protein kinase" evidence="14">
    <location>
        <begin position="397"/>
        <end position="694"/>
    </location>
</feature>
<evidence type="ECO:0000313" key="16">
    <source>
        <dbReference type="Proteomes" id="UP000298652"/>
    </source>
</evidence>
<dbReference type="PROSITE" id="PS50011">
    <property type="entry name" value="PROTEIN_KINASE_DOM"/>
    <property type="match status" value="1"/>
</dbReference>
<dbReference type="InterPro" id="IPR000719">
    <property type="entry name" value="Prot_kinase_dom"/>
</dbReference>
<dbReference type="SUPFAM" id="SSF56112">
    <property type="entry name" value="Protein kinase-like (PK-like)"/>
    <property type="match status" value="1"/>
</dbReference>
<evidence type="ECO:0000256" key="13">
    <source>
        <dbReference type="SAM" id="Phobius"/>
    </source>
</evidence>
<name>A0A4U6VNS1_SETVI</name>
<evidence type="ECO:0000256" key="10">
    <source>
        <dbReference type="ARBA" id="ARBA00023136"/>
    </source>
</evidence>
<evidence type="ECO:0000256" key="2">
    <source>
        <dbReference type="ARBA" id="ARBA00022527"/>
    </source>
</evidence>
<dbReference type="Gramene" id="TKW29369">
    <property type="protein sequence ID" value="TKW29369"/>
    <property type="gene ID" value="SEVIR_3G391300v2"/>
</dbReference>
<keyword evidence="6 12" id="KW-0547">Nucleotide-binding</keyword>
<evidence type="ECO:0000256" key="1">
    <source>
        <dbReference type="ARBA" id="ARBA00004167"/>
    </source>
</evidence>
<dbReference type="PROSITE" id="PS00108">
    <property type="entry name" value="PROTEIN_KINASE_ST"/>
    <property type="match status" value="1"/>
</dbReference>
<sequence length="759" mass="78639">MLQLFDIRQAGAQLAGQLSSKSRDQQSELAAYMPLVFLLLSLIPHATFSATAAGVGGAGGGGCNRQRGGVTVPYPFGFSGDCPIILAFNQTTSTSLLQGSTAAAPYPVLSFNSTSSTFLVALSPLCNRTVPEAKASLSGAGYGVSSRTGIFVRGGCSSGGGGGAPAAKAAASSCAVPSDVMTKLLRTAQCGGNDTSASWTCVASAPPDAGSAAAARGEGQFMRWEKVEAAGCQDALTAAVYARTPLGVPSVEFGVAELGWWLAGTCANATSGGGGGGRCAANATCRDVVTPSGAVGHRCACRDGMVGDGFAAGEGCHFDVPVERSKKKFLLVVAGVVAGVAAAAGALLLCWVQCRRCKAGRSSSERLAAMRLLSEAATSSGVPVYSYAEVARATNSFSHTHRLGTGAYGTVYVGKLPASAPALVAIKRLRSRHHHEDDDDDAAAAAALLLNEIKLISSVSHPNLVRLLGCCLDRGEQILVYEYVPNGTLSQHLLAGDSGGGGRGRSRLTWRARLGVAAETAAAIAYLHGMRPPIFHRDVKSSNILLDGSLRPKLADFGLSRAAGRLGEATRSHVSTAPQGTPGYVDPEYHQCFHLSDKSDVYSFGVVLLELITAMKVVDFDRPAAEVNLASLALDRIGKGRVGEIVDPAILGGGEEWVMESVRHVSELAFRCLAFHKDVRPAMCEVAAELHRIRDAAPDSDSDSGSGLRPMMDVQIDLSLDGAETVGKKVAVSPVSVQEVWVSDQSSPSTNGSMPRFVA</sequence>
<dbReference type="Gene3D" id="1.10.510.10">
    <property type="entry name" value="Transferase(Phosphotransferase) domain 1"/>
    <property type="match status" value="1"/>
</dbReference>
<keyword evidence="10 13" id="KW-0472">Membrane</keyword>
<gene>
    <name evidence="15" type="ORF">SEVIR_3G391300v2</name>
</gene>
<evidence type="ECO:0000256" key="11">
    <source>
        <dbReference type="ARBA" id="ARBA00023180"/>
    </source>
</evidence>
<dbReference type="Proteomes" id="UP000298652">
    <property type="component" value="Chromosome 3"/>
</dbReference>
<dbReference type="FunFam" id="3.30.200.20:FF:000712">
    <property type="entry name" value="WAK-like kinase"/>
    <property type="match status" value="1"/>
</dbReference>
<keyword evidence="16" id="KW-1185">Reference proteome</keyword>
<keyword evidence="11" id="KW-0325">Glycoprotein</keyword>
<keyword evidence="2" id="KW-0723">Serine/threonine-protein kinase</keyword>
<evidence type="ECO:0000256" key="7">
    <source>
        <dbReference type="ARBA" id="ARBA00022777"/>
    </source>
</evidence>
<organism evidence="15 16">
    <name type="scientific">Setaria viridis</name>
    <name type="common">Green bristlegrass</name>
    <name type="synonym">Setaria italica subsp. viridis</name>
    <dbReference type="NCBI Taxonomy" id="4556"/>
    <lineage>
        <taxon>Eukaryota</taxon>
        <taxon>Viridiplantae</taxon>
        <taxon>Streptophyta</taxon>
        <taxon>Embryophyta</taxon>
        <taxon>Tracheophyta</taxon>
        <taxon>Spermatophyta</taxon>
        <taxon>Magnoliopsida</taxon>
        <taxon>Liliopsida</taxon>
        <taxon>Poales</taxon>
        <taxon>Poaceae</taxon>
        <taxon>PACMAD clade</taxon>
        <taxon>Panicoideae</taxon>
        <taxon>Panicodae</taxon>
        <taxon>Paniceae</taxon>
        <taxon>Cenchrinae</taxon>
        <taxon>Setaria</taxon>
    </lineage>
</organism>
<dbReference type="InterPro" id="IPR011009">
    <property type="entry name" value="Kinase-like_dom_sf"/>
</dbReference>
<evidence type="ECO:0000256" key="6">
    <source>
        <dbReference type="ARBA" id="ARBA00022741"/>
    </source>
</evidence>
<dbReference type="PROSITE" id="PS00107">
    <property type="entry name" value="PROTEIN_KINASE_ATP"/>
    <property type="match status" value="1"/>
</dbReference>
<dbReference type="EMBL" id="CM016554">
    <property type="protein sequence ID" value="TKW29369.1"/>
    <property type="molecule type" value="Genomic_DNA"/>
</dbReference>
<evidence type="ECO:0000256" key="9">
    <source>
        <dbReference type="ARBA" id="ARBA00022989"/>
    </source>
</evidence>
<comment type="subcellular location">
    <subcellularLocation>
        <location evidence="1">Membrane</location>
        <topology evidence="1">Single-pass membrane protein</topology>
    </subcellularLocation>
</comment>
<reference evidence="15" key="1">
    <citation type="submission" date="2019-03" db="EMBL/GenBank/DDBJ databases">
        <title>WGS assembly of Setaria viridis.</title>
        <authorList>
            <person name="Huang P."/>
            <person name="Jenkins J."/>
            <person name="Grimwood J."/>
            <person name="Barry K."/>
            <person name="Healey A."/>
            <person name="Mamidi S."/>
            <person name="Sreedasyam A."/>
            <person name="Shu S."/>
            <person name="Feldman M."/>
            <person name="Wu J."/>
            <person name="Yu Y."/>
            <person name="Chen C."/>
            <person name="Johnson J."/>
            <person name="Rokhsar D."/>
            <person name="Baxter I."/>
            <person name="Schmutz J."/>
            <person name="Brutnell T."/>
            <person name="Kellogg E."/>
        </authorList>
    </citation>
    <scope>NUCLEOTIDE SEQUENCE [LARGE SCALE GENOMIC DNA]</scope>
</reference>
<feature type="binding site" evidence="12">
    <location>
        <position position="427"/>
    </location>
    <ligand>
        <name>ATP</name>
        <dbReference type="ChEBI" id="CHEBI:30616"/>
    </ligand>
</feature>
<feature type="transmembrane region" description="Helical" evidence="13">
    <location>
        <begin position="329"/>
        <end position="352"/>
    </location>
</feature>
<evidence type="ECO:0000256" key="4">
    <source>
        <dbReference type="ARBA" id="ARBA00022692"/>
    </source>
</evidence>